<sequence>MVSFRSLVAGVALIAAPVMAAISSTELVERINDLAGKVQAVQIPVQSMTVVSAPLVVLGRGPLPGIITAGAGILSSAAGTLWIMDGVPQDLTVADADKIYAAFSDCVHACQKLLSAMSSKAVLVKAVPVLGGPGFALWDQFENFANAIAASSINVAKFWAEYYKVQINAAEKSDATILEKRTKVFVA</sequence>
<dbReference type="Proteomes" id="UP001303647">
    <property type="component" value="Unassembled WGS sequence"/>
</dbReference>
<reference evidence="2" key="1">
    <citation type="journal article" date="2023" name="Mol. Phylogenet. Evol.">
        <title>Genome-scale phylogeny and comparative genomics of the fungal order Sordariales.</title>
        <authorList>
            <person name="Hensen N."/>
            <person name="Bonometti L."/>
            <person name="Westerberg I."/>
            <person name="Brannstrom I.O."/>
            <person name="Guillou S."/>
            <person name="Cros-Aarteil S."/>
            <person name="Calhoun S."/>
            <person name="Haridas S."/>
            <person name="Kuo A."/>
            <person name="Mondo S."/>
            <person name="Pangilinan J."/>
            <person name="Riley R."/>
            <person name="LaButti K."/>
            <person name="Andreopoulos B."/>
            <person name="Lipzen A."/>
            <person name="Chen C."/>
            <person name="Yan M."/>
            <person name="Daum C."/>
            <person name="Ng V."/>
            <person name="Clum A."/>
            <person name="Steindorff A."/>
            <person name="Ohm R.A."/>
            <person name="Martin F."/>
            <person name="Silar P."/>
            <person name="Natvig D.O."/>
            <person name="Lalanne C."/>
            <person name="Gautier V."/>
            <person name="Ament-Velasquez S.L."/>
            <person name="Kruys A."/>
            <person name="Hutchinson M.I."/>
            <person name="Powell A.J."/>
            <person name="Barry K."/>
            <person name="Miller A.N."/>
            <person name="Grigoriev I.V."/>
            <person name="Debuchy R."/>
            <person name="Gladieux P."/>
            <person name="Hiltunen Thoren M."/>
            <person name="Johannesson H."/>
        </authorList>
    </citation>
    <scope>NUCLEOTIDE SEQUENCE</scope>
    <source>
        <strain evidence="2">CBS 359.72</strain>
    </source>
</reference>
<protein>
    <submittedName>
        <fullName evidence="2">Uncharacterized protein</fullName>
    </submittedName>
</protein>
<dbReference type="EMBL" id="MU857735">
    <property type="protein sequence ID" value="KAK4244525.1"/>
    <property type="molecule type" value="Genomic_DNA"/>
</dbReference>
<name>A0AAN7CMJ4_9PEZI</name>
<evidence type="ECO:0000313" key="2">
    <source>
        <dbReference type="EMBL" id="KAK4244525.1"/>
    </source>
</evidence>
<accession>A0AAN7CMJ4</accession>
<dbReference type="Pfam" id="PF17615">
    <property type="entry name" value="C166"/>
    <property type="match status" value="1"/>
</dbReference>
<proteinExistence type="predicted"/>
<feature type="chain" id="PRO_5042981095" evidence="1">
    <location>
        <begin position="21"/>
        <end position="187"/>
    </location>
</feature>
<keyword evidence="1" id="KW-0732">Signal</keyword>
<evidence type="ECO:0000256" key="1">
    <source>
        <dbReference type="SAM" id="SignalP"/>
    </source>
</evidence>
<feature type="signal peptide" evidence="1">
    <location>
        <begin position="1"/>
        <end position="20"/>
    </location>
</feature>
<dbReference type="AlphaFoldDB" id="A0AAN7CMJ4"/>
<comment type="caution">
    <text evidence="2">The sequence shown here is derived from an EMBL/GenBank/DDBJ whole genome shotgun (WGS) entry which is preliminary data.</text>
</comment>
<gene>
    <name evidence="2" type="ORF">C7999DRAFT_35132</name>
</gene>
<keyword evidence="3" id="KW-1185">Reference proteome</keyword>
<evidence type="ECO:0000313" key="3">
    <source>
        <dbReference type="Proteomes" id="UP001303647"/>
    </source>
</evidence>
<reference evidence="2" key="2">
    <citation type="submission" date="2023-05" db="EMBL/GenBank/DDBJ databases">
        <authorList>
            <consortium name="Lawrence Berkeley National Laboratory"/>
            <person name="Steindorff A."/>
            <person name="Hensen N."/>
            <person name="Bonometti L."/>
            <person name="Westerberg I."/>
            <person name="Brannstrom I.O."/>
            <person name="Guillou S."/>
            <person name="Cros-Aarteil S."/>
            <person name="Calhoun S."/>
            <person name="Haridas S."/>
            <person name="Kuo A."/>
            <person name="Mondo S."/>
            <person name="Pangilinan J."/>
            <person name="Riley R."/>
            <person name="Labutti K."/>
            <person name="Andreopoulos B."/>
            <person name="Lipzen A."/>
            <person name="Chen C."/>
            <person name="Yanf M."/>
            <person name="Daum C."/>
            <person name="Ng V."/>
            <person name="Clum A."/>
            <person name="Ohm R."/>
            <person name="Martin F."/>
            <person name="Silar P."/>
            <person name="Natvig D."/>
            <person name="Lalanne C."/>
            <person name="Gautier V."/>
            <person name="Ament-Velasquez S.L."/>
            <person name="Kruys A."/>
            <person name="Hutchinson M.I."/>
            <person name="Powell A.J."/>
            <person name="Barry K."/>
            <person name="Miller A.N."/>
            <person name="Grigoriev I.V."/>
            <person name="Debuchy R."/>
            <person name="Gladieux P."/>
            <person name="Thoren M.H."/>
            <person name="Johannesson H."/>
        </authorList>
    </citation>
    <scope>NUCLEOTIDE SEQUENCE</scope>
    <source>
        <strain evidence="2">CBS 359.72</strain>
    </source>
</reference>
<organism evidence="2 3">
    <name type="scientific">Corynascus novoguineensis</name>
    <dbReference type="NCBI Taxonomy" id="1126955"/>
    <lineage>
        <taxon>Eukaryota</taxon>
        <taxon>Fungi</taxon>
        <taxon>Dikarya</taxon>
        <taxon>Ascomycota</taxon>
        <taxon>Pezizomycotina</taxon>
        <taxon>Sordariomycetes</taxon>
        <taxon>Sordariomycetidae</taxon>
        <taxon>Sordariales</taxon>
        <taxon>Chaetomiaceae</taxon>
        <taxon>Corynascus</taxon>
    </lineage>
</organism>